<dbReference type="AlphaFoldDB" id="A0AAN9JGS0"/>
<organism evidence="2 3">
    <name type="scientific">Canavalia gladiata</name>
    <name type="common">Sword bean</name>
    <name type="synonym">Dolichos gladiatus</name>
    <dbReference type="NCBI Taxonomy" id="3824"/>
    <lineage>
        <taxon>Eukaryota</taxon>
        <taxon>Viridiplantae</taxon>
        <taxon>Streptophyta</taxon>
        <taxon>Embryophyta</taxon>
        <taxon>Tracheophyta</taxon>
        <taxon>Spermatophyta</taxon>
        <taxon>Magnoliopsida</taxon>
        <taxon>eudicotyledons</taxon>
        <taxon>Gunneridae</taxon>
        <taxon>Pentapetalae</taxon>
        <taxon>rosids</taxon>
        <taxon>fabids</taxon>
        <taxon>Fabales</taxon>
        <taxon>Fabaceae</taxon>
        <taxon>Papilionoideae</taxon>
        <taxon>50 kb inversion clade</taxon>
        <taxon>NPAAA clade</taxon>
        <taxon>indigoferoid/millettioid clade</taxon>
        <taxon>Phaseoleae</taxon>
        <taxon>Canavalia</taxon>
    </lineage>
</organism>
<sequence length="71" mass="7934">MEGDGLKARYVIFLPQTSLRTATRSLTSLSLIPMPTSELPMNVAELAWSRTKTPRTARNSSDDGKRKKKKV</sequence>
<protein>
    <submittedName>
        <fullName evidence="2">Uncharacterized protein</fullName>
    </submittedName>
</protein>
<evidence type="ECO:0000256" key="1">
    <source>
        <dbReference type="SAM" id="MobiDB-lite"/>
    </source>
</evidence>
<name>A0AAN9JGS0_CANGL</name>
<dbReference type="EMBL" id="JAYMYQ010000024">
    <property type="protein sequence ID" value="KAK7298860.1"/>
    <property type="molecule type" value="Genomic_DNA"/>
</dbReference>
<evidence type="ECO:0000313" key="3">
    <source>
        <dbReference type="Proteomes" id="UP001367508"/>
    </source>
</evidence>
<comment type="caution">
    <text evidence="2">The sequence shown here is derived from an EMBL/GenBank/DDBJ whole genome shotgun (WGS) entry which is preliminary data.</text>
</comment>
<proteinExistence type="predicted"/>
<gene>
    <name evidence="2" type="ORF">VNO77_46408</name>
</gene>
<accession>A0AAN9JGS0</accession>
<feature type="region of interest" description="Disordered" evidence="1">
    <location>
        <begin position="48"/>
        <end position="71"/>
    </location>
</feature>
<dbReference type="Proteomes" id="UP001367508">
    <property type="component" value="Unassembled WGS sequence"/>
</dbReference>
<feature type="compositionally biased region" description="Polar residues" evidence="1">
    <location>
        <begin position="50"/>
        <end position="59"/>
    </location>
</feature>
<keyword evidence="3" id="KW-1185">Reference proteome</keyword>
<reference evidence="2 3" key="1">
    <citation type="submission" date="2024-01" db="EMBL/GenBank/DDBJ databases">
        <title>The genomes of 5 underutilized Papilionoideae crops provide insights into root nodulation and disease resistanc.</title>
        <authorList>
            <person name="Jiang F."/>
        </authorList>
    </citation>
    <scope>NUCLEOTIDE SEQUENCE [LARGE SCALE GENOMIC DNA]</scope>
    <source>
        <strain evidence="2">LVBAO_FW01</strain>
        <tissue evidence="2">Leaves</tissue>
    </source>
</reference>
<evidence type="ECO:0000313" key="2">
    <source>
        <dbReference type="EMBL" id="KAK7298860.1"/>
    </source>
</evidence>